<protein>
    <recommendedName>
        <fullName evidence="4">Antirepressor protein C-terminal domain-containing protein</fullName>
    </recommendedName>
</protein>
<reference evidence="2 3" key="1">
    <citation type="submission" date="2016-10" db="EMBL/GenBank/DDBJ databases">
        <title>Comparative genomics of Bacillus thuringiensis reveals a path to pathogens against multiple invertebrate hosts.</title>
        <authorList>
            <person name="Zheng J."/>
            <person name="Gao Q."/>
            <person name="Liu H."/>
            <person name="Peng D."/>
            <person name="Ruan L."/>
            <person name="Sun M."/>
        </authorList>
    </citation>
    <scope>NUCLEOTIDE SEQUENCE [LARGE SCALE GENOMIC DNA]</scope>
    <source>
        <strain evidence="2">BGSC 4CF1</strain>
    </source>
</reference>
<name>A0A9X6MA63_BACTJ</name>
<accession>A0A9X6MA63</accession>
<gene>
    <name evidence="2" type="ORF">BK750_09800</name>
</gene>
<proteinExistence type="predicted"/>
<dbReference type="GO" id="GO:0003677">
    <property type="term" value="F:DNA binding"/>
    <property type="evidence" value="ECO:0007669"/>
    <property type="project" value="InterPro"/>
</dbReference>
<organism evidence="2 3">
    <name type="scientific">Bacillus thuringiensis subsp. jegathesan</name>
    <dbReference type="NCBI Taxonomy" id="56955"/>
    <lineage>
        <taxon>Bacteria</taxon>
        <taxon>Bacillati</taxon>
        <taxon>Bacillota</taxon>
        <taxon>Bacilli</taxon>
        <taxon>Bacillales</taxon>
        <taxon>Bacillaceae</taxon>
        <taxon>Bacillus</taxon>
        <taxon>Bacillus cereus group</taxon>
    </lineage>
</organism>
<dbReference type="EMBL" id="MOOS01000083">
    <property type="protein sequence ID" value="OUB71859.1"/>
    <property type="molecule type" value="Genomic_DNA"/>
</dbReference>
<evidence type="ECO:0000256" key="1">
    <source>
        <dbReference type="SAM" id="Coils"/>
    </source>
</evidence>
<evidence type="ECO:0000313" key="3">
    <source>
        <dbReference type="Proteomes" id="UP000194853"/>
    </source>
</evidence>
<feature type="coiled-coil region" evidence="1">
    <location>
        <begin position="202"/>
        <end position="236"/>
    </location>
</feature>
<keyword evidence="1" id="KW-0175">Coiled coil</keyword>
<evidence type="ECO:0008006" key="4">
    <source>
        <dbReference type="Google" id="ProtNLM"/>
    </source>
</evidence>
<comment type="caution">
    <text evidence="2">The sequence shown here is derived from an EMBL/GenBank/DDBJ whole genome shotgun (WGS) entry which is preliminary data.</text>
</comment>
<dbReference type="AlphaFoldDB" id="A0A9X6MA63"/>
<evidence type="ECO:0000313" key="2">
    <source>
        <dbReference type="EMBL" id="OUB71859.1"/>
    </source>
</evidence>
<sequence length="332" mass="37376">MKNTNIVITLNEEAFKPQAIEKVADIIDARTKRDELAERIDILEKVKAVVTLPNIGMVTTRQIADFYETDIKTIQKIYGRHRAEIQSDGYILTTGKKLLVDKLSTRAYTVEHGFYRLELDDGSTVKIPNSTIGLFSIRAVLRFGMLLQDSKIAVEVRNQLLNIRDNADNHTRTKAIDAELIELREKAAKYDALIGDMPAEVIESYETIIQYANEKRAAAEQKASQLANKVTRYVEDKSLITLADLGAYHLDGMSSQAVRSLLQEIGVLGLRKTGSIYRPVGEYRNKGWFKAEDRTSELTGFTYRQLYVTHAGIIGITELIEQHEKGSDHNAA</sequence>
<dbReference type="Proteomes" id="UP000194853">
    <property type="component" value="Unassembled WGS sequence"/>
</dbReference>
<dbReference type="RefSeq" id="WP_086403969.1">
    <property type="nucleotide sequence ID" value="NZ_MOOS01000083.1"/>
</dbReference>